<accession>A6K6S6</accession>
<reference evidence="3" key="1">
    <citation type="submission" date="2005-09" db="EMBL/GenBank/DDBJ databases">
        <authorList>
            <person name="Mural R.J."/>
            <person name="Li P.W."/>
            <person name="Adams M.D."/>
            <person name="Amanatides P.G."/>
            <person name="Baden-Tillson H."/>
            <person name="Barnstead M."/>
            <person name="Chin S.H."/>
            <person name="Dew I."/>
            <person name="Evans C.A."/>
            <person name="Ferriera S."/>
            <person name="Flanigan M."/>
            <person name="Fosler C."/>
            <person name="Glodek A."/>
            <person name="Gu Z."/>
            <person name="Holt R.A."/>
            <person name="Jennings D."/>
            <person name="Kraft C.L."/>
            <person name="Lu F."/>
            <person name="Nguyen T."/>
            <person name="Nusskern D.R."/>
            <person name="Pfannkoch C.M."/>
            <person name="Sitter C."/>
            <person name="Sutton G.G."/>
            <person name="Venter J.C."/>
            <person name="Wang Z."/>
            <person name="Woodage T."/>
            <person name="Zheng X.H."/>
            <person name="Zhong F."/>
        </authorList>
    </citation>
    <scope>NUCLEOTIDE SEQUENCE [LARGE SCALE GENOMIC DNA]</scope>
    <source>
        <strain>BN</strain>
        <strain evidence="3">Sprague-Dawley</strain>
    </source>
</reference>
<feature type="non-terminal residue" evidence="2">
    <location>
        <position position="113"/>
    </location>
</feature>
<evidence type="ECO:0000256" key="1">
    <source>
        <dbReference type="SAM" id="MobiDB-lite"/>
    </source>
</evidence>
<evidence type="ECO:0000313" key="3">
    <source>
        <dbReference type="Proteomes" id="UP000234681"/>
    </source>
</evidence>
<dbReference type="Proteomes" id="UP000234681">
    <property type="component" value="Chromosome 20"/>
</dbReference>
<name>A6K6S6_RAT</name>
<protein>
    <submittedName>
        <fullName evidence="2">RCG58514, isoform CRA_b</fullName>
    </submittedName>
</protein>
<gene>
    <name evidence="2" type="ORF">rCG_58514</name>
</gene>
<sequence length="113" mass="12612">MCSYVKKERMSQVSHRCANQLHEYSQPTLVSYVSQRSFTYANHLEDSRCLPALPGYANQNLQEGAWASPYPAASRELEEVGGLHLWNEVEAETEPGWGEGQGAGPRNKGFVII</sequence>
<organism evidence="2 3">
    <name type="scientific">Rattus norvegicus</name>
    <name type="common">Rat</name>
    <dbReference type="NCBI Taxonomy" id="10116"/>
    <lineage>
        <taxon>Eukaryota</taxon>
        <taxon>Metazoa</taxon>
        <taxon>Chordata</taxon>
        <taxon>Craniata</taxon>
        <taxon>Vertebrata</taxon>
        <taxon>Euteleostomi</taxon>
        <taxon>Mammalia</taxon>
        <taxon>Eutheria</taxon>
        <taxon>Euarchontoglires</taxon>
        <taxon>Glires</taxon>
        <taxon>Rodentia</taxon>
        <taxon>Myomorpha</taxon>
        <taxon>Muroidea</taxon>
        <taxon>Muridae</taxon>
        <taxon>Murinae</taxon>
        <taxon>Rattus</taxon>
    </lineage>
</organism>
<evidence type="ECO:0000313" key="2">
    <source>
        <dbReference type="EMBL" id="EDL99646.1"/>
    </source>
</evidence>
<dbReference type="EMBL" id="CH474025">
    <property type="protein sequence ID" value="EDL99646.1"/>
    <property type="molecule type" value="Genomic_DNA"/>
</dbReference>
<dbReference type="AlphaFoldDB" id="A6K6S6"/>
<proteinExistence type="predicted"/>
<feature type="region of interest" description="Disordered" evidence="1">
    <location>
        <begin position="94"/>
        <end position="113"/>
    </location>
</feature>